<feature type="region of interest" description="Disordered" evidence="1">
    <location>
        <begin position="98"/>
        <end position="119"/>
    </location>
</feature>
<protein>
    <submittedName>
        <fullName evidence="3">ANTAR domain-containing protein</fullName>
    </submittedName>
</protein>
<gene>
    <name evidence="3" type="ORF">FK531_14520</name>
</gene>
<evidence type="ECO:0000313" key="4">
    <source>
        <dbReference type="Proteomes" id="UP000316256"/>
    </source>
</evidence>
<keyword evidence="4" id="KW-1185">Reference proteome</keyword>
<dbReference type="SMART" id="SM01012">
    <property type="entry name" value="ANTAR"/>
    <property type="match status" value="1"/>
</dbReference>
<evidence type="ECO:0000313" key="3">
    <source>
        <dbReference type="EMBL" id="TQF68310.1"/>
    </source>
</evidence>
<feature type="compositionally biased region" description="Polar residues" evidence="1">
    <location>
        <begin position="110"/>
        <end position="119"/>
    </location>
</feature>
<dbReference type="AlphaFoldDB" id="A0A541B7N8"/>
<dbReference type="OrthoDB" id="4929862at2"/>
<dbReference type="InterPro" id="IPR011006">
    <property type="entry name" value="CheY-like_superfamily"/>
</dbReference>
<evidence type="ECO:0000256" key="1">
    <source>
        <dbReference type="SAM" id="MobiDB-lite"/>
    </source>
</evidence>
<dbReference type="SUPFAM" id="SSF52172">
    <property type="entry name" value="CheY-like"/>
    <property type="match status" value="1"/>
</dbReference>
<dbReference type="GO" id="GO:0003723">
    <property type="term" value="F:RNA binding"/>
    <property type="evidence" value="ECO:0007669"/>
    <property type="project" value="InterPro"/>
</dbReference>
<accession>A0A541B7N8</accession>
<dbReference type="InterPro" id="IPR005561">
    <property type="entry name" value="ANTAR"/>
</dbReference>
<dbReference type="InterPro" id="IPR036388">
    <property type="entry name" value="WH-like_DNA-bd_sf"/>
</dbReference>
<dbReference type="Proteomes" id="UP000316256">
    <property type="component" value="Unassembled WGS sequence"/>
</dbReference>
<evidence type="ECO:0000259" key="2">
    <source>
        <dbReference type="PROSITE" id="PS50921"/>
    </source>
</evidence>
<dbReference type="Gene3D" id="1.10.10.10">
    <property type="entry name" value="Winged helix-like DNA-binding domain superfamily/Winged helix DNA-binding domain"/>
    <property type="match status" value="1"/>
</dbReference>
<reference evidence="3 4" key="1">
    <citation type="submission" date="2019-06" db="EMBL/GenBank/DDBJ databases">
        <title>Rhodococcus spaelei sp. nov., isolated from a cave.</title>
        <authorList>
            <person name="Lee S.D."/>
        </authorList>
    </citation>
    <scope>NUCLEOTIDE SEQUENCE [LARGE SCALE GENOMIC DNA]</scope>
    <source>
        <strain evidence="3 4">C9-5</strain>
    </source>
</reference>
<name>A0A541B7N8_9NOCA</name>
<dbReference type="Pfam" id="PF03861">
    <property type="entry name" value="ANTAR"/>
    <property type="match status" value="1"/>
</dbReference>
<sequence length="119" mass="12974">MNVFGYTDHGFGEVEEAMLELYTTAATGAIRSARRYRRAVAVIEQLRRALESRAVIDQAEGVIMAARGVDAAGAFVVLVEQSQHQNVKVRELAERIVGEMNSGDGRPLPETTSVSPRLS</sequence>
<organism evidence="3 4">
    <name type="scientific">Rhodococcus spelaei</name>
    <dbReference type="NCBI Taxonomy" id="2546320"/>
    <lineage>
        <taxon>Bacteria</taxon>
        <taxon>Bacillati</taxon>
        <taxon>Actinomycetota</taxon>
        <taxon>Actinomycetes</taxon>
        <taxon>Mycobacteriales</taxon>
        <taxon>Nocardiaceae</taxon>
        <taxon>Rhodococcus</taxon>
    </lineage>
</organism>
<feature type="domain" description="ANTAR" evidence="2">
    <location>
        <begin position="36"/>
        <end position="97"/>
    </location>
</feature>
<dbReference type="PROSITE" id="PS50921">
    <property type="entry name" value="ANTAR"/>
    <property type="match status" value="1"/>
</dbReference>
<proteinExistence type="predicted"/>
<dbReference type="EMBL" id="VIGH01000006">
    <property type="protein sequence ID" value="TQF68310.1"/>
    <property type="molecule type" value="Genomic_DNA"/>
</dbReference>
<comment type="caution">
    <text evidence="3">The sequence shown here is derived from an EMBL/GenBank/DDBJ whole genome shotgun (WGS) entry which is preliminary data.</text>
</comment>